<evidence type="ECO:0000313" key="4">
    <source>
        <dbReference type="Proteomes" id="UP000095347"/>
    </source>
</evidence>
<dbReference type="STRING" id="28181.BEN30_10775"/>
<sequence length="156" mass="15813">MSNTNSQLVRMDRRTALKAAGAGFVALGFASTAHASPEAAAEALAKLSGGAAAATSDKITISLPEIAENGATVPVGITVDSPMTAASYVKQIHVFAEGNPSPETITFNLTPTGTADVNTRIRLSKTQNVLVAAVMNDGSVLTNKKEVKVTIGGCGG</sequence>
<evidence type="ECO:0000313" key="3">
    <source>
        <dbReference type="EMBL" id="OEJ66875.1"/>
    </source>
</evidence>
<feature type="chain" id="PRO_5009184087" evidence="1">
    <location>
        <begin position="36"/>
        <end position="156"/>
    </location>
</feature>
<protein>
    <submittedName>
        <fullName evidence="3">Thiosulfate oxidation carrier protein SoxY</fullName>
    </submittedName>
</protein>
<dbReference type="EMBL" id="MCGG01000027">
    <property type="protein sequence ID" value="OEJ66875.1"/>
    <property type="molecule type" value="Genomic_DNA"/>
</dbReference>
<dbReference type="RefSeq" id="WP_069958082.1">
    <property type="nucleotide sequence ID" value="NZ_MCGG01000027.1"/>
</dbReference>
<gene>
    <name evidence="3" type="ORF">BEN30_10775</name>
</gene>
<evidence type="ECO:0000259" key="2">
    <source>
        <dbReference type="Pfam" id="PF13501"/>
    </source>
</evidence>
<reference evidence="4" key="1">
    <citation type="submission" date="2016-07" db="EMBL/GenBank/DDBJ databases">
        <authorList>
            <person name="Florea S."/>
            <person name="Webb J.S."/>
            <person name="Jaromczyk J."/>
            <person name="Schardl C.L."/>
        </authorList>
    </citation>
    <scope>NUCLEOTIDE SEQUENCE [LARGE SCALE GENOMIC DNA]</scope>
    <source>
        <strain evidence="4">MV-1</strain>
    </source>
</reference>
<organism evidence="3 4">
    <name type="scientific">Magnetovibrio blakemorei</name>
    <dbReference type="NCBI Taxonomy" id="28181"/>
    <lineage>
        <taxon>Bacteria</taxon>
        <taxon>Pseudomonadati</taxon>
        <taxon>Pseudomonadota</taxon>
        <taxon>Alphaproteobacteria</taxon>
        <taxon>Rhodospirillales</taxon>
        <taxon>Magnetovibrionaceae</taxon>
        <taxon>Magnetovibrio</taxon>
    </lineage>
</organism>
<keyword evidence="4" id="KW-1185">Reference proteome</keyword>
<dbReference type="NCBIfam" id="TIGR04488">
    <property type="entry name" value="SoxY_true_GGCGG"/>
    <property type="match status" value="1"/>
</dbReference>
<dbReference type="Gene3D" id="2.60.40.2470">
    <property type="entry name" value="SoxY domain"/>
    <property type="match status" value="1"/>
</dbReference>
<accession>A0A1E5Q719</accession>
<keyword evidence="1" id="KW-0732">Signal</keyword>
<dbReference type="InterPro" id="IPR032711">
    <property type="entry name" value="SoxY"/>
</dbReference>
<dbReference type="InterPro" id="IPR038162">
    <property type="entry name" value="SoxY_sf"/>
</dbReference>
<proteinExistence type="predicted"/>
<dbReference type="Pfam" id="PF13501">
    <property type="entry name" value="SoxY"/>
    <property type="match status" value="1"/>
</dbReference>
<dbReference type="AlphaFoldDB" id="A0A1E5Q719"/>
<feature type="domain" description="Ig-like SoxY" evidence="2">
    <location>
        <begin position="46"/>
        <end position="154"/>
    </location>
</feature>
<dbReference type="InterPro" id="IPR016568">
    <property type="entry name" value="Sulphur_oxidation_SoxY"/>
</dbReference>
<comment type="caution">
    <text evidence="3">The sequence shown here is derived from an EMBL/GenBank/DDBJ whole genome shotgun (WGS) entry which is preliminary data.</text>
</comment>
<feature type="signal peptide" evidence="1">
    <location>
        <begin position="1"/>
        <end position="35"/>
    </location>
</feature>
<dbReference type="Proteomes" id="UP000095347">
    <property type="component" value="Unassembled WGS sequence"/>
</dbReference>
<dbReference type="PIRSF" id="PIRSF010312">
    <property type="entry name" value="Sulphur_oxidation_SoxY"/>
    <property type="match status" value="1"/>
</dbReference>
<dbReference type="InterPro" id="IPR006311">
    <property type="entry name" value="TAT_signal"/>
</dbReference>
<evidence type="ECO:0000256" key="1">
    <source>
        <dbReference type="SAM" id="SignalP"/>
    </source>
</evidence>
<name>A0A1E5Q719_9PROT</name>
<dbReference type="PROSITE" id="PS51318">
    <property type="entry name" value="TAT"/>
    <property type="match status" value="1"/>
</dbReference>